<evidence type="ECO:0000256" key="3">
    <source>
        <dbReference type="ARBA" id="ARBA00022963"/>
    </source>
</evidence>
<keyword evidence="2 6" id="KW-0378">Hydrolase</keyword>
<reference evidence="9 10" key="1">
    <citation type="submission" date="2018-08" db="EMBL/GenBank/DDBJ databases">
        <title>Horizontal acquisition of hydrogen conversion ability and other habitat adaptations in Hydrogenovibrio crunogenus strains.</title>
        <authorList>
            <person name="Gonnella G."/>
            <person name="Adam N."/>
            <person name="Perner M."/>
        </authorList>
    </citation>
    <scope>NUCLEOTIDE SEQUENCE [LARGE SCALE GENOMIC DNA]</scope>
    <source>
        <strain evidence="9 10">SP-41</strain>
    </source>
</reference>
<evidence type="ECO:0000313" key="10">
    <source>
        <dbReference type="Proteomes" id="UP000296201"/>
    </source>
</evidence>
<feature type="active site" description="Nucleophile" evidence="6">
    <location>
        <position position="76"/>
    </location>
</feature>
<evidence type="ECO:0000256" key="6">
    <source>
        <dbReference type="PROSITE-ProRule" id="PRU01161"/>
    </source>
</evidence>
<dbReference type="InterPro" id="IPR000184">
    <property type="entry name" value="Bac_surfAg_D15"/>
</dbReference>
<keyword evidence="10" id="KW-1185">Reference proteome</keyword>
<feature type="short sequence motif" description="DGA/G" evidence="6">
    <location>
        <begin position="222"/>
        <end position="224"/>
    </location>
</feature>
<keyword evidence="4 6" id="KW-0443">Lipid metabolism</keyword>
<dbReference type="Gene3D" id="3.40.1090.10">
    <property type="entry name" value="Cytosolic phospholipase A2 catalytic domain"/>
    <property type="match status" value="2"/>
</dbReference>
<keyword evidence="5" id="KW-0472">Membrane</keyword>
<dbReference type="SUPFAM" id="SSF52151">
    <property type="entry name" value="FabD/lysophospholipase-like"/>
    <property type="match status" value="1"/>
</dbReference>
<keyword evidence="7" id="KW-0732">Signal</keyword>
<dbReference type="InterPro" id="IPR050301">
    <property type="entry name" value="NTE"/>
</dbReference>
<accession>A0A4P7NZ04</accession>
<dbReference type="GO" id="GO:0016787">
    <property type="term" value="F:hydrolase activity"/>
    <property type="evidence" value="ECO:0007669"/>
    <property type="project" value="UniProtKB-UniRule"/>
</dbReference>
<dbReference type="Gene3D" id="3.10.20.310">
    <property type="entry name" value="membrane protein fhac"/>
    <property type="match status" value="1"/>
</dbReference>
<protein>
    <submittedName>
        <fullName evidence="9">Putative NTE family protein</fullName>
    </submittedName>
</protein>
<evidence type="ECO:0000256" key="2">
    <source>
        <dbReference type="ARBA" id="ARBA00022801"/>
    </source>
</evidence>
<name>A0A4P7NZ04_9GAMM</name>
<dbReference type="PROSITE" id="PS51635">
    <property type="entry name" value="PNPLA"/>
    <property type="match status" value="1"/>
</dbReference>
<dbReference type="InterPro" id="IPR010827">
    <property type="entry name" value="BamA/TamA_POTRA"/>
</dbReference>
<dbReference type="GO" id="GO:0016042">
    <property type="term" value="P:lipid catabolic process"/>
    <property type="evidence" value="ECO:0007669"/>
    <property type="project" value="UniProtKB-UniRule"/>
</dbReference>
<dbReference type="Pfam" id="PF01103">
    <property type="entry name" value="Omp85"/>
    <property type="match status" value="1"/>
</dbReference>
<comment type="subcellular location">
    <subcellularLocation>
        <location evidence="1">Membrane</location>
    </subcellularLocation>
</comment>
<dbReference type="EMBL" id="CP032096">
    <property type="protein sequence ID" value="QBZ82908.1"/>
    <property type="molecule type" value="Genomic_DNA"/>
</dbReference>
<dbReference type="InterPro" id="IPR016035">
    <property type="entry name" value="Acyl_Trfase/lysoPLipase"/>
</dbReference>
<dbReference type="PANTHER" id="PTHR14226">
    <property type="entry name" value="NEUROPATHY TARGET ESTERASE/SWISS CHEESE D.MELANOGASTER"/>
    <property type="match status" value="1"/>
</dbReference>
<feature type="short sequence motif" description="GXSXG" evidence="6">
    <location>
        <begin position="74"/>
        <end position="78"/>
    </location>
</feature>
<keyword evidence="3 6" id="KW-0442">Lipid degradation</keyword>
<evidence type="ECO:0000256" key="4">
    <source>
        <dbReference type="ARBA" id="ARBA00023098"/>
    </source>
</evidence>
<organism evidence="9 10">
    <name type="scientific">Hydrogenovibrio crunogenus</name>
    <dbReference type="NCBI Taxonomy" id="39765"/>
    <lineage>
        <taxon>Bacteria</taxon>
        <taxon>Pseudomonadati</taxon>
        <taxon>Pseudomonadota</taxon>
        <taxon>Gammaproteobacteria</taxon>
        <taxon>Thiotrichales</taxon>
        <taxon>Piscirickettsiaceae</taxon>
        <taxon>Hydrogenovibrio</taxon>
    </lineage>
</organism>
<gene>
    <name evidence="9" type="ORF">GHNINEIG_00947</name>
</gene>
<dbReference type="OrthoDB" id="5290098at2"/>
<dbReference type="Pfam" id="PF01734">
    <property type="entry name" value="Patatin"/>
    <property type="match status" value="1"/>
</dbReference>
<dbReference type="Proteomes" id="UP000296201">
    <property type="component" value="Chromosome"/>
</dbReference>
<feature type="active site" description="Proton acceptor" evidence="6">
    <location>
        <position position="222"/>
    </location>
</feature>
<evidence type="ECO:0000256" key="1">
    <source>
        <dbReference type="ARBA" id="ARBA00004370"/>
    </source>
</evidence>
<evidence type="ECO:0000313" key="9">
    <source>
        <dbReference type="EMBL" id="QBZ82908.1"/>
    </source>
</evidence>
<feature type="chain" id="PRO_5020360225" evidence="7">
    <location>
        <begin position="26"/>
        <end position="747"/>
    </location>
</feature>
<dbReference type="GO" id="GO:0019867">
    <property type="term" value="C:outer membrane"/>
    <property type="evidence" value="ECO:0007669"/>
    <property type="project" value="InterPro"/>
</dbReference>
<proteinExistence type="predicted"/>
<dbReference type="CDD" id="cd07205">
    <property type="entry name" value="Pat_PNPLA6_PNPLA7_NTE1_like"/>
    <property type="match status" value="1"/>
</dbReference>
<evidence type="ECO:0000256" key="5">
    <source>
        <dbReference type="ARBA" id="ARBA00023136"/>
    </source>
</evidence>
<feature type="domain" description="PNPLA" evidence="8">
    <location>
        <begin position="43"/>
        <end position="235"/>
    </location>
</feature>
<feature type="signal peptide" evidence="7">
    <location>
        <begin position="1"/>
        <end position="25"/>
    </location>
</feature>
<dbReference type="Gene3D" id="2.40.160.50">
    <property type="entry name" value="membrane protein fhac: a member of the omp85/tpsb transporter family"/>
    <property type="match status" value="1"/>
</dbReference>
<feature type="short sequence motif" description="GXGXXG" evidence="6">
    <location>
        <begin position="47"/>
        <end position="52"/>
    </location>
</feature>
<evidence type="ECO:0000256" key="7">
    <source>
        <dbReference type="SAM" id="SignalP"/>
    </source>
</evidence>
<dbReference type="InterPro" id="IPR002641">
    <property type="entry name" value="PNPLA_dom"/>
</dbReference>
<sequence length="747" mass="83382" precursor="true">MANANRFFIKLVIYLFALTSTNSLASTASSASEKDSSRPKIGLVLPGGGAHGLAHIGVLKQLEKFNIPIDYISGTSMGAVIGGLYASGLSTSQIESFVTHVNWDQTFTDDNSRHFLSFRRKSDQYDYFVKGEFGYGNGRFKLPNGLVLGQQQAILLKGMTLATSSIKDFDQLPIPFRAVATNVKTGEEVVLKSGDLSQALRASMAVPGIFAPVLIQGHYLVDGGVTNNTPINIVRNMGADIVIVSDIHTTNDPNMEMDSYVNIGGQILSSMITANSLRQLKTLKSQDILIRPTIPTTISPTNFSDAKKIIEIGYHACLSQLEPLKKLSRPGYTAPDPKKTLPIIDAIQIHNDTSVSNQLIRQAIQQKTGTLIDRTQLETDITKLYGLGFFELVTYTIEHKDQKNVLIIHTQAPSWGPHFFKLKFNLASNLDDSNIFNLGLRHTYAPANMLGAEWRNKIEIGQTQLLKTAFYQPLSYSQKPYIEPSFQIKKRVYSLGTESNITSVQLEQQTISPKLALGYNFSQNWRAAVSYQNDQGDLILGKYASSQIKEHYSDNIVSVGLHHDSLDQVTFPQRGTLLNLSYHNTLENFDQANKVIEYKGLLSSYFSYHRHTFNLHIEATNIEAENQDNIHRFYSLGGFQKLSGYAEDELIGNQLLFAKLKYLYRFSATNNPLDFPYYIGATLEAGNVYDKDAFTNGISSDISWQNTKQAGSIFFGMNTFVGPIHFAYGYHNNQRQSLYLYFGHAFN</sequence>
<dbReference type="PANTHER" id="PTHR14226:SF29">
    <property type="entry name" value="NEUROPATHY TARGET ESTERASE SWS"/>
    <property type="match status" value="1"/>
</dbReference>
<dbReference type="AlphaFoldDB" id="A0A4P7NZ04"/>
<evidence type="ECO:0000259" key="8">
    <source>
        <dbReference type="PROSITE" id="PS51635"/>
    </source>
</evidence>
<dbReference type="RefSeq" id="WP_135795573.1">
    <property type="nucleotide sequence ID" value="NZ_CP032096.1"/>
</dbReference>
<dbReference type="Pfam" id="PF07244">
    <property type="entry name" value="POTRA"/>
    <property type="match status" value="1"/>
</dbReference>